<dbReference type="GO" id="GO:0051301">
    <property type="term" value="P:cell division"/>
    <property type="evidence" value="ECO:0007669"/>
    <property type="project" value="UniProtKB-KW"/>
</dbReference>
<dbReference type="CDD" id="cd00798">
    <property type="entry name" value="INT_XerDC_C"/>
    <property type="match status" value="1"/>
</dbReference>
<dbReference type="NCBIfam" id="NF001399">
    <property type="entry name" value="PRK00283.1"/>
    <property type="match status" value="1"/>
</dbReference>
<dbReference type="PANTHER" id="PTHR30349">
    <property type="entry name" value="PHAGE INTEGRASE-RELATED"/>
    <property type="match status" value="1"/>
</dbReference>
<feature type="active site" evidence="9">
    <location>
        <position position="145"/>
    </location>
</feature>
<keyword evidence="5 9" id="KW-0229">DNA integration</keyword>
<dbReference type="InterPro" id="IPR011010">
    <property type="entry name" value="DNA_brk_join_enz"/>
</dbReference>
<keyword evidence="3 9" id="KW-0132">Cell division</keyword>
<dbReference type="SUPFAM" id="SSF56349">
    <property type="entry name" value="DNA breaking-rejoining enzymes"/>
    <property type="match status" value="1"/>
</dbReference>
<evidence type="ECO:0000256" key="6">
    <source>
        <dbReference type="ARBA" id="ARBA00023125"/>
    </source>
</evidence>
<dbReference type="GO" id="GO:0003677">
    <property type="term" value="F:DNA binding"/>
    <property type="evidence" value="ECO:0007669"/>
    <property type="project" value="UniProtKB-UniRule"/>
</dbReference>
<feature type="active site" description="O-(3'-phospho-DNA)-tyrosine intermediate" evidence="9">
    <location>
        <position position="279"/>
    </location>
</feature>
<dbReference type="GO" id="GO:0009037">
    <property type="term" value="F:tyrosine-based site-specific recombinase activity"/>
    <property type="evidence" value="ECO:0007669"/>
    <property type="project" value="UniProtKB-UniRule"/>
</dbReference>
<evidence type="ECO:0000256" key="4">
    <source>
        <dbReference type="ARBA" id="ARBA00022829"/>
    </source>
</evidence>
<proteinExistence type="inferred from homology"/>
<dbReference type="EMBL" id="CP035281">
    <property type="protein sequence ID" value="QAT42391.1"/>
    <property type="molecule type" value="Genomic_DNA"/>
</dbReference>
<evidence type="ECO:0000259" key="11">
    <source>
        <dbReference type="PROSITE" id="PS51900"/>
    </source>
</evidence>
<comment type="caution">
    <text evidence="9">Lacks conserved residue(s) required for the propagation of feature annotation.</text>
</comment>
<dbReference type="InterPro" id="IPR002104">
    <property type="entry name" value="Integrase_catalytic"/>
</dbReference>
<dbReference type="PROSITE" id="PS51898">
    <property type="entry name" value="TYR_RECOMBINASE"/>
    <property type="match status" value="1"/>
</dbReference>
<evidence type="ECO:0000256" key="9">
    <source>
        <dbReference type="HAMAP-Rule" id="MF_01808"/>
    </source>
</evidence>
<keyword evidence="6 9" id="KW-0238">DNA-binding</keyword>
<comment type="subcellular location">
    <subcellularLocation>
        <location evidence="1 9">Cytoplasm</location>
    </subcellularLocation>
</comment>
<evidence type="ECO:0000256" key="8">
    <source>
        <dbReference type="ARBA" id="ARBA00023306"/>
    </source>
</evidence>
<comment type="similarity">
    <text evidence="9">Belongs to the 'phage' integrase family. XerC subfamily.</text>
</comment>
<evidence type="ECO:0000256" key="7">
    <source>
        <dbReference type="ARBA" id="ARBA00023172"/>
    </source>
</evidence>
<evidence type="ECO:0000256" key="3">
    <source>
        <dbReference type="ARBA" id="ARBA00022618"/>
    </source>
</evidence>
<comment type="subunit">
    <text evidence="9">Forms a cyclic heterotetrameric complex composed of two molecules of XerC and two molecules of XerD.</text>
</comment>
<dbReference type="InterPro" id="IPR023009">
    <property type="entry name" value="Tyrosine_recombinase_XerC/XerD"/>
</dbReference>
<evidence type="ECO:0000256" key="5">
    <source>
        <dbReference type="ARBA" id="ARBA00022908"/>
    </source>
</evidence>
<dbReference type="AlphaFoldDB" id="A0A410PTU4"/>
<dbReference type="InterPro" id="IPR050090">
    <property type="entry name" value="Tyrosine_recombinase_XerCD"/>
</dbReference>
<dbReference type="GO" id="GO:0007059">
    <property type="term" value="P:chromosome segregation"/>
    <property type="evidence" value="ECO:0007669"/>
    <property type="project" value="UniProtKB-UniRule"/>
</dbReference>
<keyword evidence="13" id="KW-1185">Reference proteome</keyword>
<evidence type="ECO:0000256" key="2">
    <source>
        <dbReference type="ARBA" id="ARBA00022490"/>
    </source>
</evidence>
<dbReference type="Gene3D" id="1.10.150.130">
    <property type="match status" value="1"/>
</dbReference>
<dbReference type="InterPro" id="IPR044068">
    <property type="entry name" value="CB"/>
</dbReference>
<keyword evidence="2 9" id="KW-0963">Cytoplasm</keyword>
<dbReference type="Proteomes" id="UP000287601">
    <property type="component" value="Chromosome"/>
</dbReference>
<gene>
    <name evidence="9" type="primary">xerC</name>
    <name evidence="12" type="ORF">EQM06_03615</name>
</gene>
<reference evidence="12 13" key="1">
    <citation type="submission" date="2019-01" db="EMBL/GenBank/DDBJ databases">
        <title>Draft genomes of a novel of Aminipila strains.</title>
        <authorList>
            <person name="Ma S."/>
        </authorList>
    </citation>
    <scope>NUCLEOTIDE SEQUENCE [LARGE SCALE GENOMIC DNA]</scope>
    <source>
        <strain evidence="13">JN-39</strain>
    </source>
</reference>
<comment type="function">
    <text evidence="9">Site-specific tyrosine recombinase, which acts by catalyzing the cutting and rejoining of the recombining DNA molecules. The XerC-XerD complex is essential to convert dimers of the bacterial chromosome into monomers to permit their segregation at cell division. It also contributes to the segregational stability of plasmids.</text>
</comment>
<dbReference type="Pfam" id="PF00589">
    <property type="entry name" value="Phage_integrase"/>
    <property type="match status" value="1"/>
</dbReference>
<keyword evidence="7 9" id="KW-0233">DNA recombination</keyword>
<dbReference type="KEGG" id="amij:EQM06_03615"/>
<dbReference type="InterPro" id="IPR004107">
    <property type="entry name" value="Integrase_SAM-like_N"/>
</dbReference>
<sequence length="298" mass="34099">MNDYLEQFKKYLTSERRMSENSLQAYCRDIAEYSRFLKEKNAASLEDGSNTEVVAFVLKLKNDGKSSATVNRKVASLRAFYNFMLAKGYVKENPVVNIKSPKIERKELEYLTIEEVDKLLSLPDESIKGQRDKAILELMYATGIRVSEVIEAKVEDINLRLGFITCNGEHGKARIIPMGRPARAAVETYIFEIRDQFIKKKEEDPSKGPLFVNYFGERLTRQGLWKILKEYAGKAGIDSKITPQTLRNSFAVHMIQNGADLKSLQELMGHEDITATQIYLSVTKNRIKDVYDRTHPRA</sequence>
<feature type="domain" description="Core-binding (CB)" evidence="11">
    <location>
        <begin position="1"/>
        <end position="85"/>
    </location>
</feature>
<feature type="domain" description="Tyr recombinase" evidence="10">
    <location>
        <begin position="106"/>
        <end position="292"/>
    </location>
</feature>
<dbReference type="Gene3D" id="1.10.443.10">
    <property type="entry name" value="Intergrase catalytic core"/>
    <property type="match status" value="1"/>
</dbReference>
<dbReference type="HAMAP" id="MF_01808">
    <property type="entry name" value="Recomb_XerC_XerD"/>
    <property type="match status" value="1"/>
</dbReference>
<dbReference type="PROSITE" id="PS51900">
    <property type="entry name" value="CB"/>
    <property type="match status" value="1"/>
</dbReference>
<evidence type="ECO:0000313" key="12">
    <source>
        <dbReference type="EMBL" id="QAT42391.1"/>
    </source>
</evidence>
<dbReference type="GO" id="GO:0005737">
    <property type="term" value="C:cytoplasm"/>
    <property type="evidence" value="ECO:0007669"/>
    <property type="project" value="UniProtKB-SubCell"/>
</dbReference>
<protein>
    <recommendedName>
        <fullName evidence="9">Tyrosine recombinase XerC</fullName>
    </recommendedName>
</protein>
<dbReference type="PANTHER" id="PTHR30349:SF81">
    <property type="entry name" value="TYROSINE RECOMBINASE XERC"/>
    <property type="match status" value="1"/>
</dbReference>
<keyword evidence="4 9" id="KW-0159">Chromosome partition</keyword>
<name>A0A410PTU4_9FIRM</name>
<feature type="active site" evidence="9">
    <location>
        <position position="247"/>
    </location>
</feature>
<dbReference type="InterPro" id="IPR013762">
    <property type="entry name" value="Integrase-like_cat_sf"/>
</dbReference>
<dbReference type="RefSeq" id="WP_128745041.1">
    <property type="nucleotide sequence ID" value="NZ_CP035281.1"/>
</dbReference>
<evidence type="ECO:0000313" key="13">
    <source>
        <dbReference type="Proteomes" id="UP000287601"/>
    </source>
</evidence>
<dbReference type="GO" id="GO:0006313">
    <property type="term" value="P:DNA transposition"/>
    <property type="evidence" value="ECO:0007669"/>
    <property type="project" value="UniProtKB-UniRule"/>
</dbReference>
<dbReference type="Pfam" id="PF02899">
    <property type="entry name" value="Phage_int_SAM_1"/>
    <property type="match status" value="1"/>
</dbReference>
<evidence type="ECO:0000259" key="10">
    <source>
        <dbReference type="PROSITE" id="PS51898"/>
    </source>
</evidence>
<dbReference type="OrthoDB" id="9801717at2"/>
<evidence type="ECO:0000256" key="1">
    <source>
        <dbReference type="ARBA" id="ARBA00004496"/>
    </source>
</evidence>
<dbReference type="InterPro" id="IPR010998">
    <property type="entry name" value="Integrase_recombinase_N"/>
</dbReference>
<accession>A0A410PTU4</accession>
<keyword evidence="8 9" id="KW-0131">Cell cycle</keyword>
<feature type="active site" evidence="9">
    <location>
        <position position="270"/>
    </location>
</feature>
<organism evidence="12 13">
    <name type="scientific">Aminipila luticellarii</name>
    <dbReference type="NCBI Taxonomy" id="2507160"/>
    <lineage>
        <taxon>Bacteria</taxon>
        <taxon>Bacillati</taxon>
        <taxon>Bacillota</taxon>
        <taxon>Clostridia</taxon>
        <taxon>Peptostreptococcales</taxon>
        <taxon>Anaerovoracaceae</taxon>
        <taxon>Aminipila</taxon>
    </lineage>
</organism>